<dbReference type="CDD" id="cd03443">
    <property type="entry name" value="PaaI_thioesterase"/>
    <property type="match status" value="1"/>
</dbReference>
<dbReference type="PANTHER" id="PTHR21660">
    <property type="entry name" value="THIOESTERASE SUPERFAMILY MEMBER-RELATED"/>
    <property type="match status" value="1"/>
</dbReference>
<dbReference type="GO" id="GO:0047617">
    <property type="term" value="F:fatty acyl-CoA hydrolase activity"/>
    <property type="evidence" value="ECO:0007669"/>
    <property type="project" value="InterPro"/>
</dbReference>
<dbReference type="SUPFAM" id="SSF54637">
    <property type="entry name" value="Thioesterase/thiol ester dehydrase-isomerase"/>
    <property type="match status" value="1"/>
</dbReference>
<keyword evidence="3" id="KW-0472">Membrane</keyword>
<comment type="similarity">
    <text evidence="1">Belongs to the thioesterase PaaI family.</text>
</comment>
<accession>A0A822Z254</accession>
<evidence type="ECO:0000259" key="4">
    <source>
        <dbReference type="Pfam" id="PF03061"/>
    </source>
</evidence>
<evidence type="ECO:0000313" key="5">
    <source>
        <dbReference type="EMBL" id="DAD35568.1"/>
    </source>
</evidence>
<keyword evidence="3" id="KW-0812">Transmembrane</keyword>
<feature type="transmembrane region" description="Helical" evidence="3">
    <location>
        <begin position="14"/>
        <end position="35"/>
    </location>
</feature>
<feature type="domain" description="Thioesterase" evidence="4">
    <location>
        <begin position="21"/>
        <end position="89"/>
    </location>
</feature>
<keyword evidence="3" id="KW-1133">Transmembrane helix</keyword>
<gene>
    <name evidence="5" type="ORF">HUJ06_006208</name>
</gene>
<comment type="caution">
    <text evidence="5">The sequence shown here is derived from an EMBL/GenBank/DDBJ whole genome shotgun (WGS) entry which is preliminary data.</text>
</comment>
<proteinExistence type="inferred from homology"/>
<organism evidence="5 6">
    <name type="scientific">Nelumbo nucifera</name>
    <name type="common">Sacred lotus</name>
    <dbReference type="NCBI Taxonomy" id="4432"/>
    <lineage>
        <taxon>Eukaryota</taxon>
        <taxon>Viridiplantae</taxon>
        <taxon>Streptophyta</taxon>
        <taxon>Embryophyta</taxon>
        <taxon>Tracheophyta</taxon>
        <taxon>Spermatophyta</taxon>
        <taxon>Magnoliopsida</taxon>
        <taxon>Proteales</taxon>
        <taxon>Nelumbonaceae</taxon>
        <taxon>Nelumbo</taxon>
    </lineage>
</organism>
<evidence type="ECO:0000256" key="3">
    <source>
        <dbReference type="SAM" id="Phobius"/>
    </source>
</evidence>
<sequence>MQLRPAQTPICSSFVLRFFIGAVASLIDIVAAAAITSVTGTINVTVDFNISYFSTVKINEEVEIEAKVVGNQGKFVSVTVEIRRKDNGELVVSAKQWTVLTKLSPAMTPPSKL</sequence>
<reference evidence="5 6" key="1">
    <citation type="journal article" date="2020" name="Mol. Biol. Evol.">
        <title>Distinct Expression and Methylation Patterns for Genes with Different Fates following a Single Whole-Genome Duplication in Flowering Plants.</title>
        <authorList>
            <person name="Shi T."/>
            <person name="Rahmani R.S."/>
            <person name="Gugger P.F."/>
            <person name="Wang M."/>
            <person name="Li H."/>
            <person name="Zhang Y."/>
            <person name="Li Z."/>
            <person name="Wang Q."/>
            <person name="Van de Peer Y."/>
            <person name="Marchal K."/>
            <person name="Chen J."/>
        </authorList>
    </citation>
    <scope>NUCLEOTIDE SEQUENCE [LARGE SCALE GENOMIC DNA]</scope>
    <source>
        <tissue evidence="5">Leaf</tissue>
    </source>
</reference>
<dbReference type="Gene3D" id="3.10.129.10">
    <property type="entry name" value="Hotdog Thioesterase"/>
    <property type="match status" value="1"/>
</dbReference>
<evidence type="ECO:0000256" key="2">
    <source>
        <dbReference type="ARBA" id="ARBA00022801"/>
    </source>
</evidence>
<dbReference type="InterPro" id="IPR006683">
    <property type="entry name" value="Thioestr_dom"/>
</dbReference>
<dbReference type="Proteomes" id="UP000607653">
    <property type="component" value="Unassembled WGS sequence"/>
</dbReference>
<keyword evidence="6" id="KW-1185">Reference proteome</keyword>
<evidence type="ECO:0000256" key="1">
    <source>
        <dbReference type="ARBA" id="ARBA00008324"/>
    </source>
</evidence>
<dbReference type="EMBL" id="DUZY01000004">
    <property type="protein sequence ID" value="DAD35568.1"/>
    <property type="molecule type" value="Genomic_DNA"/>
</dbReference>
<dbReference type="PANTHER" id="PTHR21660:SF1">
    <property type="entry name" value="ACYL-COENZYME A THIOESTERASE 13"/>
    <property type="match status" value="1"/>
</dbReference>
<dbReference type="InterPro" id="IPR039298">
    <property type="entry name" value="ACOT13"/>
</dbReference>
<protein>
    <recommendedName>
        <fullName evidence="4">Thioesterase domain-containing protein</fullName>
    </recommendedName>
</protein>
<dbReference type="Pfam" id="PF03061">
    <property type="entry name" value="4HBT"/>
    <property type="match status" value="1"/>
</dbReference>
<name>A0A822Z254_NELNU</name>
<dbReference type="InterPro" id="IPR029069">
    <property type="entry name" value="HotDog_dom_sf"/>
</dbReference>
<evidence type="ECO:0000313" key="6">
    <source>
        <dbReference type="Proteomes" id="UP000607653"/>
    </source>
</evidence>
<dbReference type="AlphaFoldDB" id="A0A822Z254"/>
<keyword evidence="2" id="KW-0378">Hydrolase</keyword>